<dbReference type="EMBL" id="FJ940765">
    <property type="protein sequence ID" value="ADA57833.1"/>
    <property type="molecule type" value="Genomic_DNA"/>
</dbReference>
<evidence type="ECO:0000313" key="3">
    <source>
        <dbReference type="EMBL" id="QRM16493.1"/>
    </source>
</evidence>
<sequence>MDFEPFCFTTLQQWEGVYPPPRIPSEPDAVAIPVCEELNRYLTAHGVSPARFLTEDFERWGFDAKLWDLCSRGKFDPETNAAQMTAAVFPVFGQAGLRAVKWWTAQAHKFHLADPANSPFVLKQLASFV</sequence>
<keyword evidence="9" id="KW-1185">Reference proteome</keyword>
<dbReference type="EMBL" id="MW580855">
    <property type="protein sequence ID" value="QRM17148.1"/>
    <property type="molecule type" value="Genomic_DNA"/>
</dbReference>
<reference evidence="1" key="2">
    <citation type="submission" date="2012-05" db="EMBL/GenBank/DDBJ databases">
        <authorList>
            <person name="van Beurden S.J."/>
            <person name="Gatherer D."/>
            <person name="Tuzi K."/>
            <person name="Herzyk P."/>
            <person name="Galbraith J."/>
            <person name="Peeters B.P.H."/>
            <person name="Rottier P.J.M."/>
            <person name="Engelsma M.Y."/>
            <person name="Davison A.J."/>
        </authorList>
    </citation>
    <scope>NUCLEOTIDE SEQUENCE</scope>
    <source>
        <strain evidence="1">500138</strain>
    </source>
</reference>
<dbReference type="EMBL" id="MW580852">
    <property type="protein sequence ID" value="QRM16756.1"/>
    <property type="molecule type" value="Genomic_DNA"/>
</dbReference>
<reference evidence="1 9" key="1">
    <citation type="journal article" date="2010" name="J. Gen. Virol.">
        <title>Complete genome sequence and taxonomic position of anguillid herpesvirus 1.</title>
        <authorList>
            <person name="van Beurden S.J."/>
            <person name="Bossers A."/>
            <person name="Voorbergen-Laarman M.H."/>
            <person name="Haenen O.L."/>
            <person name="Peters S."/>
            <person name="Abma-Henkens M.H."/>
            <person name="Peeters B.P."/>
            <person name="Rottier P.J."/>
            <person name="Engelsma M.Y."/>
        </authorList>
    </citation>
    <scope>NUCLEOTIDE SEQUENCE [LARGE SCALE GENOMIC DNA]</scope>
    <source>
        <strain evidence="1">500138</strain>
        <strain evidence="9">Isolate Anguilla anguilla/Netherlands/500138/1998</strain>
    </source>
</reference>
<proteinExistence type="predicted"/>
<evidence type="ECO:0000313" key="7">
    <source>
        <dbReference type="EMBL" id="QRM17017.1"/>
    </source>
</evidence>
<dbReference type="EMBL" id="MW580854">
    <property type="protein sequence ID" value="QRM17017.1"/>
    <property type="molecule type" value="Genomic_DNA"/>
</dbReference>
<reference evidence="5" key="3">
    <citation type="journal article" date="2021" name="Microorganisms">
        <title>Genomes of Anguillid Herpesvirus 1 Strains Reveal Evolutionary Disparities and Low Genetic Diversity in the Genus Cyprinivirus.</title>
        <authorList>
            <person name="Donohoe O."/>
            <person name="Zhang H."/>
            <person name="Delrez N."/>
            <person name="Gao Y."/>
            <person name="Suarez N.M."/>
            <person name="Davison A.J."/>
            <person name="Vanderplasschen A."/>
        </authorList>
    </citation>
    <scope>NUCLEOTIDE SEQUENCE</scope>
    <source>
        <strain evidence="2">500138</strain>
        <strain evidence="4">DK-200249</strain>
        <strain evidence="3">DK-2008-50-66-1</strain>
        <strain evidence="5">DK-205223-2</strain>
        <strain evidence="6">DK-206116-1</strain>
        <strain evidence="7">HVA 486123</strain>
        <strain evidence="8">UK N080</strain>
    </source>
</reference>
<gene>
    <name evidence="5" type="primary">ORF70</name>
    <name evidence="1" type="ORF">AngHV1_ORF70</name>
</gene>
<reference evidence="5" key="4">
    <citation type="submission" date="2021-02" db="EMBL/GenBank/DDBJ databases">
        <authorList>
            <person name="Vanderplasschen A.F.C."/>
            <person name="Davison A.J."/>
        </authorList>
    </citation>
    <scope>NUCLEOTIDE SEQUENCE</scope>
    <source>
        <strain evidence="2">500138</strain>
        <strain evidence="4">DK-200249</strain>
        <strain evidence="3">DK-2008-50-66-1</strain>
        <strain evidence="5">DK-205223-2</strain>
        <strain evidence="6">DK-206116-1</strain>
        <strain evidence="7">HVA 486123</strain>
        <strain evidence="8">UK N080</strain>
    </source>
</reference>
<evidence type="ECO:0000313" key="2">
    <source>
        <dbReference type="EMBL" id="QRM16364.1"/>
    </source>
</evidence>
<name>A0A1J0REC6_9VIRU</name>
<evidence type="ECO:0000313" key="6">
    <source>
        <dbReference type="EMBL" id="QRM16887.1"/>
    </source>
</evidence>
<dbReference type="EMBL" id="MW580853">
    <property type="protein sequence ID" value="QRM16887.1"/>
    <property type="molecule type" value="Genomic_DNA"/>
</dbReference>
<dbReference type="EMBL" id="MW580850">
    <property type="protein sequence ID" value="QRM16493.1"/>
    <property type="molecule type" value="Genomic_DNA"/>
</dbReference>
<accession>D2E8C1</accession>
<dbReference type="KEGG" id="vg:8683502"/>
<dbReference type="RefSeq" id="YP_003358209.1">
    <property type="nucleotide sequence ID" value="NC_013668.3"/>
</dbReference>
<dbReference type="EMBL" id="MW580849">
    <property type="protein sequence ID" value="QRM16364.1"/>
    <property type="molecule type" value="Genomic_DNA"/>
</dbReference>
<evidence type="ECO:0000313" key="4">
    <source>
        <dbReference type="EMBL" id="QRM16623.1"/>
    </source>
</evidence>
<evidence type="ECO:0000313" key="9">
    <source>
        <dbReference type="Proteomes" id="UP000011239"/>
    </source>
</evidence>
<evidence type="ECO:0000313" key="8">
    <source>
        <dbReference type="EMBL" id="QRM17148.1"/>
    </source>
</evidence>
<organism evidence="5">
    <name type="scientific">Anguillid herpesvirus 1</name>
    <dbReference type="NCBI Taxonomy" id="150286"/>
    <lineage>
        <taxon>Viruses</taxon>
        <taxon>Duplodnaviria</taxon>
        <taxon>Heunggongvirae</taxon>
        <taxon>Peploviricota</taxon>
        <taxon>Herviviricetes</taxon>
        <taxon>Herpesvirales</taxon>
        <taxon>Alloherpesviridae</taxon>
        <taxon>Cyvirus</taxon>
        <taxon>Cyvirus anguillidallo1</taxon>
    </lineage>
</organism>
<dbReference type="GeneID" id="8683502"/>
<dbReference type="Proteomes" id="UP000011239">
    <property type="component" value="Segment"/>
</dbReference>
<dbReference type="EMBL" id="MW580851">
    <property type="protein sequence ID" value="QRM16623.1"/>
    <property type="molecule type" value="Genomic_DNA"/>
</dbReference>
<accession>A0A1J0REC6</accession>
<evidence type="ECO:0000313" key="1">
    <source>
        <dbReference type="EMBL" id="ADA57833.1"/>
    </source>
</evidence>
<evidence type="ECO:0000313" key="5">
    <source>
        <dbReference type="EMBL" id="QRM16756.1"/>
    </source>
</evidence>
<protein>
    <submittedName>
        <fullName evidence="5">Protein ORF70</fullName>
    </submittedName>
</protein>